<dbReference type="EC" id="3.1.-.-" evidence="8"/>
<dbReference type="Proteomes" id="UP001279553">
    <property type="component" value="Unassembled WGS sequence"/>
</dbReference>
<dbReference type="InterPro" id="IPR002716">
    <property type="entry name" value="PIN_dom"/>
</dbReference>
<dbReference type="RefSeq" id="WP_319616039.1">
    <property type="nucleotide sequence ID" value="NZ_JAWXYB010000021.1"/>
</dbReference>
<dbReference type="Pfam" id="PF01850">
    <property type="entry name" value="PIN"/>
    <property type="match status" value="1"/>
</dbReference>
<evidence type="ECO:0000256" key="4">
    <source>
        <dbReference type="ARBA" id="ARBA00022723"/>
    </source>
</evidence>
<dbReference type="GO" id="GO:0090729">
    <property type="term" value="F:toxin activity"/>
    <property type="evidence" value="ECO:0007669"/>
    <property type="project" value="UniProtKB-KW"/>
</dbReference>
<evidence type="ECO:0000256" key="1">
    <source>
        <dbReference type="ARBA" id="ARBA00001946"/>
    </source>
</evidence>
<dbReference type="PANTHER" id="PTHR33653:SF1">
    <property type="entry name" value="RIBONUCLEASE VAPC2"/>
    <property type="match status" value="1"/>
</dbReference>
<dbReference type="GO" id="GO:0004540">
    <property type="term" value="F:RNA nuclease activity"/>
    <property type="evidence" value="ECO:0007669"/>
    <property type="project" value="InterPro"/>
</dbReference>
<dbReference type="InterPro" id="IPR022907">
    <property type="entry name" value="VapC_family"/>
</dbReference>
<evidence type="ECO:0000256" key="5">
    <source>
        <dbReference type="ARBA" id="ARBA00022801"/>
    </source>
</evidence>
<evidence type="ECO:0000313" key="10">
    <source>
        <dbReference type="EMBL" id="MDX5933073.1"/>
    </source>
</evidence>
<dbReference type="PANTHER" id="PTHR33653">
    <property type="entry name" value="RIBONUCLEASE VAPC2"/>
    <property type="match status" value="1"/>
</dbReference>
<dbReference type="SUPFAM" id="SSF88723">
    <property type="entry name" value="PIN domain-like"/>
    <property type="match status" value="1"/>
</dbReference>
<dbReference type="Gene3D" id="3.40.50.1010">
    <property type="entry name" value="5'-nuclease"/>
    <property type="match status" value="1"/>
</dbReference>
<organism evidence="10 11">
    <name type="scientific">Acidiphilium acidophilum</name>
    <name type="common">Thiobacillus acidophilus</name>
    <dbReference type="NCBI Taxonomy" id="76588"/>
    <lineage>
        <taxon>Bacteria</taxon>
        <taxon>Pseudomonadati</taxon>
        <taxon>Pseudomonadota</taxon>
        <taxon>Alphaproteobacteria</taxon>
        <taxon>Acetobacterales</taxon>
        <taxon>Acidocellaceae</taxon>
        <taxon>Acidiphilium</taxon>
    </lineage>
</organism>
<evidence type="ECO:0000256" key="2">
    <source>
        <dbReference type="ARBA" id="ARBA00022649"/>
    </source>
</evidence>
<sequence>MFIDSSVIVAILSKEADAAELADRIEVGRCITSALVILESAMRLSTKLNLDPVLVEGRIQAFLEEAQIGLAPMDGITASLAVKAFADYGKGRGHPAQLNLADCLSYACAKAQGVPLLYKGKDFSHTDLA</sequence>
<evidence type="ECO:0000256" key="3">
    <source>
        <dbReference type="ARBA" id="ARBA00022722"/>
    </source>
</evidence>
<evidence type="ECO:0000259" key="9">
    <source>
        <dbReference type="Pfam" id="PF01850"/>
    </source>
</evidence>
<keyword evidence="11" id="KW-1185">Reference proteome</keyword>
<dbReference type="InterPro" id="IPR050556">
    <property type="entry name" value="Type_II_TA_system_RNase"/>
</dbReference>
<dbReference type="GO" id="GO:0000287">
    <property type="term" value="F:magnesium ion binding"/>
    <property type="evidence" value="ECO:0007669"/>
    <property type="project" value="UniProtKB-UniRule"/>
</dbReference>
<dbReference type="GO" id="GO:0016787">
    <property type="term" value="F:hydrolase activity"/>
    <property type="evidence" value="ECO:0007669"/>
    <property type="project" value="UniProtKB-KW"/>
</dbReference>
<keyword evidence="8" id="KW-0800">Toxin</keyword>
<dbReference type="InterPro" id="IPR029060">
    <property type="entry name" value="PIN-like_dom_sf"/>
</dbReference>
<gene>
    <name evidence="8" type="primary">vapC</name>
    <name evidence="10" type="ORF">SIL87_20185</name>
</gene>
<evidence type="ECO:0000313" key="11">
    <source>
        <dbReference type="Proteomes" id="UP001279553"/>
    </source>
</evidence>
<feature type="binding site" evidence="8">
    <location>
        <position position="102"/>
    </location>
    <ligand>
        <name>Mg(2+)</name>
        <dbReference type="ChEBI" id="CHEBI:18420"/>
    </ligand>
</feature>
<evidence type="ECO:0000256" key="7">
    <source>
        <dbReference type="ARBA" id="ARBA00038093"/>
    </source>
</evidence>
<keyword evidence="5 8" id="KW-0378">Hydrolase</keyword>
<feature type="binding site" evidence="8">
    <location>
        <position position="4"/>
    </location>
    <ligand>
        <name>Mg(2+)</name>
        <dbReference type="ChEBI" id="CHEBI:18420"/>
    </ligand>
</feature>
<proteinExistence type="inferred from homology"/>
<reference evidence="10 11" key="1">
    <citation type="submission" date="2023-11" db="EMBL/GenBank/DDBJ databases">
        <title>MicrobeMod: A computational toolkit for identifying prokaryotic methylation and restriction-modification with nanopore sequencing.</title>
        <authorList>
            <person name="Crits-Christoph A."/>
            <person name="Kang S.C."/>
            <person name="Lee H."/>
            <person name="Ostrov N."/>
        </authorList>
    </citation>
    <scope>NUCLEOTIDE SEQUENCE [LARGE SCALE GENOMIC DNA]</scope>
    <source>
        <strain evidence="10 11">DSMZ 700</strain>
    </source>
</reference>
<keyword evidence="4 8" id="KW-0479">Metal-binding</keyword>
<comment type="function">
    <text evidence="8">Toxic component of a toxin-antitoxin (TA) system. An RNase.</text>
</comment>
<comment type="cofactor">
    <cofactor evidence="1 8">
        <name>Mg(2+)</name>
        <dbReference type="ChEBI" id="CHEBI:18420"/>
    </cofactor>
</comment>
<dbReference type="AlphaFoldDB" id="A0AAW9DVF0"/>
<feature type="domain" description="PIN" evidence="9">
    <location>
        <begin position="1"/>
        <end position="127"/>
    </location>
</feature>
<evidence type="ECO:0000256" key="6">
    <source>
        <dbReference type="ARBA" id="ARBA00022842"/>
    </source>
</evidence>
<keyword evidence="2 8" id="KW-1277">Toxin-antitoxin system</keyword>
<name>A0AAW9DVF0_ACIAO</name>
<keyword evidence="3 8" id="KW-0540">Nuclease</keyword>
<protein>
    <recommendedName>
        <fullName evidence="8">Ribonuclease VapC</fullName>
        <shortName evidence="8">RNase VapC</shortName>
        <ecNumber evidence="8">3.1.-.-</ecNumber>
    </recommendedName>
    <alternativeName>
        <fullName evidence="8">Toxin VapC</fullName>
    </alternativeName>
</protein>
<accession>A0AAW9DVF0</accession>
<dbReference type="HAMAP" id="MF_00265">
    <property type="entry name" value="VapC_Nob1"/>
    <property type="match status" value="1"/>
</dbReference>
<comment type="caution">
    <text evidence="10">The sequence shown here is derived from an EMBL/GenBank/DDBJ whole genome shotgun (WGS) entry which is preliminary data.</text>
</comment>
<dbReference type="EMBL" id="JAWXYB010000021">
    <property type="protein sequence ID" value="MDX5933073.1"/>
    <property type="molecule type" value="Genomic_DNA"/>
</dbReference>
<keyword evidence="6 8" id="KW-0460">Magnesium</keyword>
<comment type="similarity">
    <text evidence="7 8">Belongs to the PINc/VapC protein family.</text>
</comment>
<dbReference type="CDD" id="cd09871">
    <property type="entry name" value="PIN_MtVapC28-VapC30-like"/>
    <property type="match status" value="1"/>
</dbReference>
<evidence type="ECO:0000256" key="8">
    <source>
        <dbReference type="HAMAP-Rule" id="MF_00265"/>
    </source>
</evidence>